<reference evidence="2" key="1">
    <citation type="journal article" date="2022" name="Int. J. Mol. Sci.">
        <title>Draft Genome of Tanacetum Coccineum: Genomic Comparison of Closely Related Tanacetum-Family Plants.</title>
        <authorList>
            <person name="Yamashiro T."/>
            <person name="Shiraishi A."/>
            <person name="Nakayama K."/>
            <person name="Satake H."/>
        </authorList>
    </citation>
    <scope>NUCLEOTIDE SEQUENCE</scope>
</reference>
<sequence>MSSSRDSDVKSFDSSIAVTFALHLGCRALRNFLTGKVQKLRKGKPALQLIDKDEPTQLEPEPKPVHQGEGDVYDVERAIQMSLESFQAQSQAHVGGVAIREPVAEATRPLLVVEGKGKAIATEEQAAQSLLALHMPKRRSTTDQFIFQRRTPTTEEASTGLSAQPHDDTSANIVRESPSPADAETGADTNKTNSGGDIEIL</sequence>
<feature type="compositionally biased region" description="Basic and acidic residues" evidence="1">
    <location>
        <begin position="50"/>
        <end position="68"/>
    </location>
</feature>
<organism evidence="2 3">
    <name type="scientific">Tanacetum coccineum</name>
    <dbReference type="NCBI Taxonomy" id="301880"/>
    <lineage>
        <taxon>Eukaryota</taxon>
        <taxon>Viridiplantae</taxon>
        <taxon>Streptophyta</taxon>
        <taxon>Embryophyta</taxon>
        <taxon>Tracheophyta</taxon>
        <taxon>Spermatophyta</taxon>
        <taxon>Magnoliopsida</taxon>
        <taxon>eudicotyledons</taxon>
        <taxon>Gunneridae</taxon>
        <taxon>Pentapetalae</taxon>
        <taxon>asterids</taxon>
        <taxon>campanulids</taxon>
        <taxon>Asterales</taxon>
        <taxon>Asteraceae</taxon>
        <taxon>Asteroideae</taxon>
        <taxon>Anthemideae</taxon>
        <taxon>Anthemidinae</taxon>
        <taxon>Tanacetum</taxon>
    </lineage>
</organism>
<dbReference type="Proteomes" id="UP001151760">
    <property type="component" value="Unassembled WGS sequence"/>
</dbReference>
<proteinExistence type="predicted"/>
<evidence type="ECO:0000256" key="1">
    <source>
        <dbReference type="SAM" id="MobiDB-lite"/>
    </source>
</evidence>
<evidence type="ECO:0000313" key="3">
    <source>
        <dbReference type="Proteomes" id="UP001151760"/>
    </source>
</evidence>
<feature type="non-terminal residue" evidence="2">
    <location>
        <position position="201"/>
    </location>
</feature>
<gene>
    <name evidence="2" type="ORF">Tco_0773632</name>
</gene>
<name>A0ABQ4ZMM0_9ASTR</name>
<feature type="region of interest" description="Disordered" evidence="1">
    <location>
        <begin position="46"/>
        <end position="68"/>
    </location>
</feature>
<keyword evidence="3" id="KW-1185">Reference proteome</keyword>
<dbReference type="EMBL" id="BQNB010011470">
    <property type="protein sequence ID" value="GJS90996.1"/>
    <property type="molecule type" value="Genomic_DNA"/>
</dbReference>
<accession>A0ABQ4ZMM0</accession>
<comment type="caution">
    <text evidence="2">The sequence shown here is derived from an EMBL/GenBank/DDBJ whole genome shotgun (WGS) entry which is preliminary data.</text>
</comment>
<feature type="region of interest" description="Disordered" evidence="1">
    <location>
        <begin position="151"/>
        <end position="201"/>
    </location>
</feature>
<reference evidence="2" key="2">
    <citation type="submission" date="2022-01" db="EMBL/GenBank/DDBJ databases">
        <authorList>
            <person name="Yamashiro T."/>
            <person name="Shiraishi A."/>
            <person name="Satake H."/>
            <person name="Nakayama K."/>
        </authorList>
    </citation>
    <scope>NUCLEOTIDE SEQUENCE</scope>
</reference>
<protein>
    <submittedName>
        <fullName evidence="2">Uncharacterized protein</fullName>
    </submittedName>
</protein>
<evidence type="ECO:0000313" key="2">
    <source>
        <dbReference type="EMBL" id="GJS90996.1"/>
    </source>
</evidence>
<feature type="compositionally biased region" description="Polar residues" evidence="1">
    <location>
        <begin position="151"/>
        <end position="162"/>
    </location>
</feature>